<dbReference type="GO" id="GO:0016887">
    <property type="term" value="F:ATP hydrolysis activity"/>
    <property type="evidence" value="ECO:0007669"/>
    <property type="project" value="InterPro"/>
</dbReference>
<keyword evidence="5 8" id="KW-1133">Transmembrane helix</keyword>
<evidence type="ECO:0000259" key="9">
    <source>
        <dbReference type="PROSITE" id="PS50893"/>
    </source>
</evidence>
<evidence type="ECO:0000256" key="2">
    <source>
        <dbReference type="ARBA" id="ARBA00022692"/>
    </source>
</evidence>
<dbReference type="Pfam" id="PF00005">
    <property type="entry name" value="ABC_tran"/>
    <property type="match status" value="1"/>
</dbReference>
<feature type="transmembrane region" description="Helical" evidence="8">
    <location>
        <begin position="149"/>
        <end position="169"/>
    </location>
</feature>
<evidence type="ECO:0000259" key="10">
    <source>
        <dbReference type="PROSITE" id="PS50929"/>
    </source>
</evidence>
<keyword evidence="2 8" id="KW-0812">Transmembrane</keyword>
<dbReference type="PANTHER" id="PTHR43394:SF1">
    <property type="entry name" value="ATP-BINDING CASSETTE SUB-FAMILY B MEMBER 10, MITOCHONDRIAL"/>
    <property type="match status" value="1"/>
</dbReference>
<evidence type="ECO:0000256" key="1">
    <source>
        <dbReference type="ARBA" id="ARBA00004651"/>
    </source>
</evidence>
<dbReference type="GO" id="GO:0005524">
    <property type="term" value="F:ATP binding"/>
    <property type="evidence" value="ECO:0007669"/>
    <property type="project" value="UniProtKB-KW"/>
</dbReference>
<dbReference type="InterPro" id="IPR017871">
    <property type="entry name" value="ABC_transporter-like_CS"/>
</dbReference>
<accession>A0A0R2HD25</accession>
<reference evidence="11 12" key="1">
    <citation type="journal article" date="2015" name="Genome Announc.">
        <title>Expanding the biotechnology potential of lactobacilli through comparative genomics of 213 strains and associated genera.</title>
        <authorList>
            <person name="Sun Z."/>
            <person name="Harris H.M."/>
            <person name="McCann A."/>
            <person name="Guo C."/>
            <person name="Argimon S."/>
            <person name="Zhang W."/>
            <person name="Yang X."/>
            <person name="Jeffery I.B."/>
            <person name="Cooney J.C."/>
            <person name="Kagawa T.F."/>
            <person name="Liu W."/>
            <person name="Song Y."/>
            <person name="Salvetti E."/>
            <person name="Wrobel A."/>
            <person name="Rasinkangas P."/>
            <person name="Parkhill J."/>
            <person name="Rea M.C."/>
            <person name="O'Sullivan O."/>
            <person name="Ritari J."/>
            <person name="Douillard F.P."/>
            <person name="Paul Ross R."/>
            <person name="Yang R."/>
            <person name="Briner A.E."/>
            <person name="Felis G.E."/>
            <person name="de Vos W.M."/>
            <person name="Barrangou R."/>
            <person name="Klaenhammer T.R."/>
            <person name="Caufield P.W."/>
            <person name="Cui Y."/>
            <person name="Zhang H."/>
            <person name="O'Toole P.W."/>
        </authorList>
    </citation>
    <scope>NUCLEOTIDE SEQUENCE [LARGE SCALE GENOMIC DNA]</scope>
    <source>
        <strain evidence="11 12">DSM 20405</strain>
    </source>
</reference>
<dbReference type="GO" id="GO:0015421">
    <property type="term" value="F:ABC-type oligopeptide transporter activity"/>
    <property type="evidence" value="ECO:0007669"/>
    <property type="project" value="TreeGrafter"/>
</dbReference>
<feature type="transmembrane region" description="Helical" evidence="8">
    <location>
        <begin position="48"/>
        <end position="72"/>
    </location>
</feature>
<feature type="domain" description="ABC transporter" evidence="9">
    <location>
        <begin position="327"/>
        <end position="557"/>
    </location>
</feature>
<comment type="subcellular location">
    <subcellularLocation>
        <location evidence="1">Cell membrane</location>
        <topology evidence="1">Multi-pass membrane protein</topology>
    </subcellularLocation>
</comment>
<keyword evidence="6 8" id="KW-0472">Membrane</keyword>
<dbReference type="InterPro" id="IPR039421">
    <property type="entry name" value="Type_1_exporter"/>
</dbReference>
<keyword evidence="12" id="KW-1185">Reference proteome</keyword>
<dbReference type="InterPro" id="IPR036640">
    <property type="entry name" value="ABC1_TM_sf"/>
</dbReference>
<feature type="coiled-coil region" evidence="7">
    <location>
        <begin position="204"/>
        <end position="231"/>
    </location>
</feature>
<keyword evidence="3" id="KW-0547">Nucleotide-binding</keyword>
<evidence type="ECO:0000313" key="12">
    <source>
        <dbReference type="Proteomes" id="UP000051841"/>
    </source>
</evidence>
<dbReference type="SUPFAM" id="SSF90123">
    <property type="entry name" value="ABC transporter transmembrane region"/>
    <property type="match status" value="1"/>
</dbReference>
<proteinExistence type="predicted"/>
<feature type="domain" description="ABC transmembrane type-1" evidence="10">
    <location>
        <begin position="13"/>
        <end position="294"/>
    </location>
</feature>
<evidence type="ECO:0000256" key="7">
    <source>
        <dbReference type="SAM" id="Coils"/>
    </source>
</evidence>
<dbReference type="AlphaFoldDB" id="A0A0R2HD25"/>
<keyword evidence="7" id="KW-0175">Coiled coil</keyword>
<feature type="transmembrane region" description="Helical" evidence="8">
    <location>
        <begin position="122"/>
        <end position="143"/>
    </location>
</feature>
<dbReference type="Pfam" id="PF00664">
    <property type="entry name" value="ABC_membrane"/>
    <property type="match status" value="1"/>
</dbReference>
<feature type="transmembrane region" description="Helical" evidence="8">
    <location>
        <begin position="12"/>
        <end position="33"/>
    </location>
</feature>
<sequence>MKKYILKQKYTLFLAVFLTLFCSFLNILIVYIIQNLVDSITKTEISTFQWMLFLLLLVLITNFIIGYVSIFVEAKISKKIHLDLKQDLFQSVLCQKYEDFRLTSTGSKISVFENDINFLEEYYFNNIFVLMRNTIVLTVSLIYLFLLNIVVGIILLISAFLVLLIPLLLGKNIDAISEKYSRKKGEFISGLKDFFEGMDVIHDYQIEKQTYKNYSDILNNLENQLFILKKKIGLYNQTMVFGNYIIIAVSFIAGGYLVINKVISIGEMIAITQVMNIIMQPVGEVVSALIEMTGSKSVKKKLENMIEIKERDSNKDLLTSSIVFSEIECNNISFSRDNSDFSLKNISLKIAANKKYILIGPSGCGKTTLLKLIANTLEPTTGSLYINDKNYQCAKEDISNVISFVHQDTFIFNDSIENNVKLYQNYSDEAFYEAVSIAGLSECLNNRVDLKCTEGGNGLSGGEKQRIAIARAILRNSPVLLLDEITSSLDKMTAKKIVRNLFEMEEKTIVFVTHKLEKEFFKMADCILCIDQGTIIEKGTWHDLIQEKGYFYKLYGEE</sequence>
<gene>
    <name evidence="11" type="ORF">IV49_GL001695</name>
</gene>
<dbReference type="GO" id="GO:0005886">
    <property type="term" value="C:plasma membrane"/>
    <property type="evidence" value="ECO:0007669"/>
    <property type="project" value="UniProtKB-SubCell"/>
</dbReference>
<dbReference type="PATRIC" id="fig|1410657.5.peg.1747"/>
<comment type="caution">
    <text evidence="11">The sequence shown here is derived from an EMBL/GenBank/DDBJ whole genome shotgun (WGS) entry which is preliminary data.</text>
</comment>
<dbReference type="PROSITE" id="PS50929">
    <property type="entry name" value="ABC_TM1F"/>
    <property type="match status" value="1"/>
</dbReference>
<dbReference type="CDD" id="cd07346">
    <property type="entry name" value="ABC_6TM_exporters"/>
    <property type="match status" value="1"/>
</dbReference>
<dbReference type="Proteomes" id="UP000051841">
    <property type="component" value="Unassembled WGS sequence"/>
</dbReference>
<keyword evidence="4" id="KW-0067">ATP-binding</keyword>
<dbReference type="InterPro" id="IPR027417">
    <property type="entry name" value="P-loop_NTPase"/>
</dbReference>
<dbReference type="InterPro" id="IPR003439">
    <property type="entry name" value="ABC_transporter-like_ATP-bd"/>
</dbReference>
<dbReference type="SUPFAM" id="SSF52540">
    <property type="entry name" value="P-loop containing nucleoside triphosphate hydrolases"/>
    <property type="match status" value="1"/>
</dbReference>
<dbReference type="CDD" id="cd03228">
    <property type="entry name" value="ABCC_MRP_Like"/>
    <property type="match status" value="1"/>
</dbReference>
<evidence type="ECO:0000313" key="11">
    <source>
        <dbReference type="EMBL" id="KRN47341.1"/>
    </source>
</evidence>
<evidence type="ECO:0000256" key="5">
    <source>
        <dbReference type="ARBA" id="ARBA00022989"/>
    </source>
</evidence>
<name>A0A0R2HD25_9FIRM</name>
<evidence type="ECO:0000256" key="8">
    <source>
        <dbReference type="SAM" id="Phobius"/>
    </source>
</evidence>
<organism evidence="11 12">
    <name type="scientific">Kandleria vitulina DSM 20405</name>
    <dbReference type="NCBI Taxonomy" id="1410657"/>
    <lineage>
        <taxon>Bacteria</taxon>
        <taxon>Bacillati</taxon>
        <taxon>Bacillota</taxon>
        <taxon>Erysipelotrichia</taxon>
        <taxon>Erysipelotrichales</taxon>
        <taxon>Coprobacillaceae</taxon>
        <taxon>Kandleria</taxon>
    </lineage>
</organism>
<dbReference type="InterPro" id="IPR003593">
    <property type="entry name" value="AAA+_ATPase"/>
</dbReference>
<feature type="transmembrane region" description="Helical" evidence="8">
    <location>
        <begin position="239"/>
        <end position="259"/>
    </location>
</feature>
<protein>
    <submittedName>
        <fullName evidence="11">Uncharacterized protein</fullName>
    </submittedName>
</protein>
<dbReference type="EMBL" id="JQBL01000051">
    <property type="protein sequence ID" value="KRN47341.1"/>
    <property type="molecule type" value="Genomic_DNA"/>
</dbReference>
<evidence type="ECO:0000256" key="3">
    <source>
        <dbReference type="ARBA" id="ARBA00022741"/>
    </source>
</evidence>
<dbReference type="PANTHER" id="PTHR43394">
    <property type="entry name" value="ATP-DEPENDENT PERMEASE MDL1, MITOCHONDRIAL"/>
    <property type="match status" value="1"/>
</dbReference>
<dbReference type="Gene3D" id="3.40.50.300">
    <property type="entry name" value="P-loop containing nucleotide triphosphate hydrolases"/>
    <property type="match status" value="1"/>
</dbReference>
<dbReference type="Gene3D" id="1.20.1560.10">
    <property type="entry name" value="ABC transporter type 1, transmembrane domain"/>
    <property type="match status" value="1"/>
</dbReference>
<dbReference type="RefSeq" id="WP_031589837.1">
    <property type="nucleotide sequence ID" value="NZ_JNKN01000052.1"/>
</dbReference>
<evidence type="ECO:0000256" key="6">
    <source>
        <dbReference type="ARBA" id="ARBA00023136"/>
    </source>
</evidence>
<dbReference type="SMART" id="SM00382">
    <property type="entry name" value="AAA"/>
    <property type="match status" value="1"/>
</dbReference>
<evidence type="ECO:0000256" key="4">
    <source>
        <dbReference type="ARBA" id="ARBA00022840"/>
    </source>
</evidence>
<dbReference type="PROSITE" id="PS00211">
    <property type="entry name" value="ABC_TRANSPORTER_1"/>
    <property type="match status" value="1"/>
</dbReference>
<dbReference type="InterPro" id="IPR011527">
    <property type="entry name" value="ABC1_TM_dom"/>
</dbReference>
<dbReference type="PROSITE" id="PS50893">
    <property type="entry name" value="ABC_TRANSPORTER_2"/>
    <property type="match status" value="1"/>
</dbReference>